<evidence type="ECO:0000313" key="2">
    <source>
        <dbReference type="EMBL" id="RZF43300.1"/>
    </source>
</evidence>
<gene>
    <name evidence="2" type="ORF">LSTR_LSTR001561</name>
</gene>
<evidence type="ECO:0000313" key="3">
    <source>
        <dbReference type="Proteomes" id="UP000291343"/>
    </source>
</evidence>
<feature type="region of interest" description="Disordered" evidence="1">
    <location>
        <begin position="1"/>
        <end position="24"/>
    </location>
</feature>
<keyword evidence="3" id="KW-1185">Reference proteome</keyword>
<dbReference type="Proteomes" id="UP000291343">
    <property type="component" value="Unassembled WGS sequence"/>
</dbReference>
<reference evidence="2 3" key="1">
    <citation type="journal article" date="2017" name="Gigascience">
        <title>Genome sequence of the small brown planthopper, Laodelphax striatellus.</title>
        <authorList>
            <person name="Zhu J."/>
            <person name="Jiang F."/>
            <person name="Wang X."/>
            <person name="Yang P."/>
            <person name="Bao Y."/>
            <person name="Zhao W."/>
            <person name="Wang W."/>
            <person name="Lu H."/>
            <person name="Wang Q."/>
            <person name="Cui N."/>
            <person name="Li J."/>
            <person name="Chen X."/>
            <person name="Luo L."/>
            <person name="Yu J."/>
            <person name="Kang L."/>
            <person name="Cui F."/>
        </authorList>
    </citation>
    <scope>NUCLEOTIDE SEQUENCE [LARGE SCALE GENOMIC DNA]</scope>
    <source>
        <strain evidence="2">Lst14</strain>
    </source>
</reference>
<evidence type="ECO:0000256" key="1">
    <source>
        <dbReference type="SAM" id="MobiDB-lite"/>
    </source>
</evidence>
<accession>A0A482XCP7</accession>
<dbReference type="InParanoid" id="A0A482XCP7"/>
<name>A0A482XCP7_LAOST</name>
<dbReference type="EMBL" id="QKKF02012754">
    <property type="protein sequence ID" value="RZF43300.1"/>
    <property type="molecule type" value="Genomic_DNA"/>
</dbReference>
<sequence>MPTPTPNVSTMPTEPVPCTSGSQRQMSEQLEISFEFPGLMSEQLEMGIEYPGVEDPIPSPPGSLLPGVQLKEAGEPSVIVLAIQDSEIEIPDSGMTCFIDEVSTPQEAPLMFTDCSLIDKNSTSPGTKQGKPKKEATFFIACRHTKKKTYKRLFKIQEMINKDKATVFSLNPCNRMRTMFAKNRSVLDLMDLSKTDIVTYLPYPLKFGTKGNTKYQFPEPVEVDL</sequence>
<organism evidence="2 3">
    <name type="scientific">Laodelphax striatellus</name>
    <name type="common">Small brown planthopper</name>
    <name type="synonym">Delphax striatella</name>
    <dbReference type="NCBI Taxonomy" id="195883"/>
    <lineage>
        <taxon>Eukaryota</taxon>
        <taxon>Metazoa</taxon>
        <taxon>Ecdysozoa</taxon>
        <taxon>Arthropoda</taxon>
        <taxon>Hexapoda</taxon>
        <taxon>Insecta</taxon>
        <taxon>Pterygota</taxon>
        <taxon>Neoptera</taxon>
        <taxon>Paraneoptera</taxon>
        <taxon>Hemiptera</taxon>
        <taxon>Auchenorrhyncha</taxon>
        <taxon>Fulgoroidea</taxon>
        <taxon>Delphacidae</taxon>
        <taxon>Criomorphinae</taxon>
        <taxon>Laodelphax</taxon>
    </lineage>
</organism>
<dbReference type="AlphaFoldDB" id="A0A482XCP7"/>
<comment type="caution">
    <text evidence="2">The sequence shown here is derived from an EMBL/GenBank/DDBJ whole genome shotgun (WGS) entry which is preliminary data.</text>
</comment>
<protein>
    <submittedName>
        <fullName evidence="2">Uncharacterized protein</fullName>
    </submittedName>
</protein>
<feature type="compositionally biased region" description="Polar residues" evidence="1">
    <location>
        <begin position="1"/>
        <end position="12"/>
    </location>
</feature>
<proteinExistence type="predicted"/>